<accession>A0ABW5V3A9</accession>
<name>A0ABW5V3A9_9BACI</name>
<evidence type="ECO:0000256" key="9">
    <source>
        <dbReference type="SAM" id="MobiDB-lite"/>
    </source>
</evidence>
<evidence type="ECO:0000256" key="6">
    <source>
        <dbReference type="ARBA" id="ARBA00022917"/>
    </source>
</evidence>
<feature type="region of interest" description="Disordered" evidence="9">
    <location>
        <begin position="38"/>
        <end position="57"/>
    </location>
</feature>
<dbReference type="EMBL" id="JBHUNA010000009">
    <property type="protein sequence ID" value="MFD2760501.1"/>
    <property type="molecule type" value="Genomic_DNA"/>
</dbReference>
<dbReference type="Pfam" id="PF02911">
    <property type="entry name" value="Formyl_trans_C"/>
    <property type="match status" value="1"/>
</dbReference>
<dbReference type="GO" id="GO:0004479">
    <property type="term" value="F:methionyl-tRNA formyltransferase activity"/>
    <property type="evidence" value="ECO:0007669"/>
    <property type="project" value="UniProtKB-EC"/>
</dbReference>
<proteinExistence type="inferred from homology"/>
<protein>
    <recommendedName>
        <fullName evidence="4 8">Methionyl-tRNA formyltransferase</fullName>
        <ecNumber evidence="3 8">2.1.2.9</ecNumber>
    </recommendedName>
</protein>
<feature type="binding site" evidence="8">
    <location>
        <begin position="108"/>
        <end position="111"/>
    </location>
    <ligand>
        <name>(6S)-5,6,7,8-tetrahydrofolate</name>
        <dbReference type="ChEBI" id="CHEBI:57453"/>
    </ligand>
</feature>
<evidence type="ECO:0000313" key="13">
    <source>
        <dbReference type="Proteomes" id="UP001597502"/>
    </source>
</evidence>
<dbReference type="InterPro" id="IPR002376">
    <property type="entry name" value="Formyl_transf_N"/>
</dbReference>
<dbReference type="Gene3D" id="3.10.25.10">
    <property type="entry name" value="Formyl transferase, C-terminal domain"/>
    <property type="match status" value="1"/>
</dbReference>
<evidence type="ECO:0000256" key="3">
    <source>
        <dbReference type="ARBA" id="ARBA00012261"/>
    </source>
</evidence>
<comment type="catalytic activity">
    <reaction evidence="7 8">
        <text>L-methionyl-tRNA(fMet) + (6R)-10-formyltetrahydrofolate = N-formyl-L-methionyl-tRNA(fMet) + (6S)-5,6,7,8-tetrahydrofolate + H(+)</text>
        <dbReference type="Rhea" id="RHEA:24380"/>
        <dbReference type="Rhea" id="RHEA-COMP:9952"/>
        <dbReference type="Rhea" id="RHEA-COMP:9953"/>
        <dbReference type="ChEBI" id="CHEBI:15378"/>
        <dbReference type="ChEBI" id="CHEBI:57453"/>
        <dbReference type="ChEBI" id="CHEBI:78530"/>
        <dbReference type="ChEBI" id="CHEBI:78844"/>
        <dbReference type="ChEBI" id="CHEBI:195366"/>
        <dbReference type="EC" id="2.1.2.9"/>
    </reaction>
</comment>
<dbReference type="SUPFAM" id="SSF53328">
    <property type="entry name" value="Formyltransferase"/>
    <property type="match status" value="1"/>
</dbReference>
<dbReference type="InterPro" id="IPR005794">
    <property type="entry name" value="Fmt"/>
</dbReference>
<dbReference type="EC" id="2.1.2.9" evidence="3 8"/>
<dbReference type="InterPro" id="IPR041711">
    <property type="entry name" value="Met-tRNA-FMT_N"/>
</dbReference>
<dbReference type="Pfam" id="PF00551">
    <property type="entry name" value="Formyl_trans_N"/>
    <property type="match status" value="1"/>
</dbReference>
<evidence type="ECO:0000259" key="11">
    <source>
        <dbReference type="Pfam" id="PF02911"/>
    </source>
</evidence>
<dbReference type="PANTHER" id="PTHR11138:SF5">
    <property type="entry name" value="METHIONYL-TRNA FORMYLTRANSFERASE, MITOCHONDRIAL"/>
    <property type="match status" value="1"/>
</dbReference>
<dbReference type="RefSeq" id="WP_382392036.1">
    <property type="nucleotide sequence ID" value="NZ_JBHUNA010000009.1"/>
</dbReference>
<sequence length="314" mass="34940">MKRIVFMGTPDFAVPVLQSLIQSGHEIVLAVTQPDRPKGRKKIMTPPPVKEEAEKHDVPVLQPEKIKNDYARILAYEPDIIITAAYGQILPAELLTTPPFGCINVHASLLPELRGGAPIHYAILQGKEETGITIMYMVEKLDAGDIIAQRKVPIAEDDHVGTLHDKLAETGASLLTDTLPAIFSSNITPEKQNEDLVTFAYNIKREQEKIDWQKSRDTVYNHIRGLHPWPGAFTTYEGNVMKIWWGEKDTHTYTEGTPGEIVRIIDQEAFVVVCGDQKGIRITEIQPAGKKRMTVGQYLQGSKDRIKTGTVLGG</sequence>
<evidence type="ECO:0000256" key="2">
    <source>
        <dbReference type="ARBA" id="ARBA00010699"/>
    </source>
</evidence>
<dbReference type="InterPro" id="IPR044135">
    <property type="entry name" value="Met-tRNA-FMT_C"/>
</dbReference>
<evidence type="ECO:0000256" key="7">
    <source>
        <dbReference type="ARBA" id="ARBA00048558"/>
    </source>
</evidence>
<dbReference type="HAMAP" id="MF_00182">
    <property type="entry name" value="Formyl_trans"/>
    <property type="match status" value="1"/>
</dbReference>
<dbReference type="Proteomes" id="UP001597502">
    <property type="component" value="Unassembled WGS sequence"/>
</dbReference>
<keyword evidence="13" id="KW-1185">Reference proteome</keyword>
<keyword evidence="5 8" id="KW-0808">Transferase</keyword>
<gene>
    <name evidence="8 12" type="primary">fmt</name>
    <name evidence="12" type="ORF">ACFSUO_05890</name>
</gene>
<dbReference type="NCBIfam" id="TIGR00460">
    <property type="entry name" value="fmt"/>
    <property type="match status" value="1"/>
</dbReference>
<dbReference type="InterPro" id="IPR036477">
    <property type="entry name" value="Formyl_transf_N_sf"/>
</dbReference>
<evidence type="ECO:0000256" key="4">
    <source>
        <dbReference type="ARBA" id="ARBA00016014"/>
    </source>
</evidence>
<keyword evidence="6 8" id="KW-0648">Protein biosynthesis</keyword>
<dbReference type="InterPro" id="IPR037022">
    <property type="entry name" value="Formyl_trans_C_sf"/>
</dbReference>
<comment type="caution">
    <text evidence="12">The sequence shown here is derived from an EMBL/GenBank/DDBJ whole genome shotgun (WGS) entry which is preliminary data.</text>
</comment>
<evidence type="ECO:0000313" key="12">
    <source>
        <dbReference type="EMBL" id="MFD2760501.1"/>
    </source>
</evidence>
<feature type="domain" description="Formyl transferase C-terminal" evidence="11">
    <location>
        <begin position="202"/>
        <end position="302"/>
    </location>
</feature>
<dbReference type="Gene3D" id="3.40.50.170">
    <property type="entry name" value="Formyl transferase, N-terminal domain"/>
    <property type="match status" value="1"/>
</dbReference>
<dbReference type="InterPro" id="IPR005793">
    <property type="entry name" value="Formyl_trans_C"/>
</dbReference>
<organism evidence="12 13">
    <name type="scientific">Lentibacillus juripiscarius</name>
    <dbReference type="NCBI Taxonomy" id="257446"/>
    <lineage>
        <taxon>Bacteria</taxon>
        <taxon>Bacillati</taxon>
        <taxon>Bacillota</taxon>
        <taxon>Bacilli</taxon>
        <taxon>Bacillales</taxon>
        <taxon>Bacillaceae</taxon>
        <taxon>Lentibacillus</taxon>
    </lineage>
</organism>
<dbReference type="InterPro" id="IPR001555">
    <property type="entry name" value="GART_AS"/>
</dbReference>
<dbReference type="SUPFAM" id="SSF50486">
    <property type="entry name" value="FMT C-terminal domain-like"/>
    <property type="match status" value="1"/>
</dbReference>
<reference evidence="13" key="1">
    <citation type="journal article" date="2019" name="Int. J. Syst. Evol. Microbiol.">
        <title>The Global Catalogue of Microorganisms (GCM) 10K type strain sequencing project: providing services to taxonomists for standard genome sequencing and annotation.</title>
        <authorList>
            <consortium name="The Broad Institute Genomics Platform"/>
            <consortium name="The Broad Institute Genome Sequencing Center for Infectious Disease"/>
            <person name="Wu L."/>
            <person name="Ma J."/>
        </authorList>
    </citation>
    <scope>NUCLEOTIDE SEQUENCE [LARGE SCALE GENOMIC DNA]</scope>
    <source>
        <strain evidence="13">TISTR 1535</strain>
    </source>
</reference>
<dbReference type="PROSITE" id="PS00373">
    <property type="entry name" value="GART"/>
    <property type="match status" value="1"/>
</dbReference>
<dbReference type="CDD" id="cd08704">
    <property type="entry name" value="Met_tRNA_FMT_C"/>
    <property type="match status" value="1"/>
</dbReference>
<feature type="domain" description="Formyl transferase N-terminal" evidence="10">
    <location>
        <begin position="2"/>
        <end position="178"/>
    </location>
</feature>
<dbReference type="PANTHER" id="PTHR11138">
    <property type="entry name" value="METHIONYL-TRNA FORMYLTRANSFERASE"/>
    <property type="match status" value="1"/>
</dbReference>
<evidence type="ECO:0000256" key="8">
    <source>
        <dbReference type="HAMAP-Rule" id="MF_00182"/>
    </source>
</evidence>
<comment type="similarity">
    <text evidence="2 8">Belongs to the Fmt family.</text>
</comment>
<dbReference type="CDD" id="cd08646">
    <property type="entry name" value="FMT_core_Met-tRNA-FMT_N"/>
    <property type="match status" value="1"/>
</dbReference>
<dbReference type="InterPro" id="IPR011034">
    <property type="entry name" value="Formyl_transferase-like_C_sf"/>
</dbReference>
<evidence type="ECO:0000259" key="10">
    <source>
        <dbReference type="Pfam" id="PF00551"/>
    </source>
</evidence>
<comment type="function">
    <text evidence="1 8">Attaches a formyl group to the free amino group of methionyl-tRNA(fMet). The formyl group appears to play a dual role in the initiator identity of N-formylmethionyl-tRNA by promoting its recognition by IF2 and preventing the misappropriation of this tRNA by the elongation apparatus.</text>
</comment>
<evidence type="ECO:0000256" key="1">
    <source>
        <dbReference type="ARBA" id="ARBA00002606"/>
    </source>
</evidence>
<evidence type="ECO:0000256" key="5">
    <source>
        <dbReference type="ARBA" id="ARBA00022679"/>
    </source>
</evidence>